<protein>
    <recommendedName>
        <fullName evidence="2">Sphingomyelin synthase-like domain-containing protein</fullName>
    </recommendedName>
</protein>
<evidence type="ECO:0000313" key="4">
    <source>
        <dbReference type="Proteomes" id="UP000243579"/>
    </source>
</evidence>
<keyword evidence="1" id="KW-0812">Transmembrane</keyword>
<organism evidence="3 4">
    <name type="scientific">Achlya hypogyna</name>
    <name type="common">Oomycete</name>
    <name type="synonym">Protoachlya hypogyna</name>
    <dbReference type="NCBI Taxonomy" id="1202772"/>
    <lineage>
        <taxon>Eukaryota</taxon>
        <taxon>Sar</taxon>
        <taxon>Stramenopiles</taxon>
        <taxon>Oomycota</taxon>
        <taxon>Saprolegniomycetes</taxon>
        <taxon>Saprolegniales</taxon>
        <taxon>Achlyaceae</taxon>
        <taxon>Achlya</taxon>
    </lineage>
</organism>
<feature type="transmembrane region" description="Helical" evidence="1">
    <location>
        <begin position="195"/>
        <end position="216"/>
    </location>
</feature>
<feature type="transmembrane region" description="Helical" evidence="1">
    <location>
        <begin position="221"/>
        <end position="240"/>
    </location>
</feature>
<dbReference type="OrthoDB" id="58298at2759"/>
<reference evidence="3 4" key="1">
    <citation type="journal article" date="2014" name="Genome Biol. Evol.">
        <title>The secreted proteins of Achlya hypogyna and Thraustotheca clavata identify the ancestral oomycete secretome and reveal gene acquisitions by horizontal gene transfer.</title>
        <authorList>
            <person name="Misner I."/>
            <person name="Blouin N."/>
            <person name="Leonard G."/>
            <person name="Richards T.A."/>
            <person name="Lane C.E."/>
        </authorList>
    </citation>
    <scope>NUCLEOTIDE SEQUENCE [LARGE SCALE GENOMIC DNA]</scope>
    <source>
        <strain evidence="3 4">ATCC 48635</strain>
    </source>
</reference>
<dbReference type="Pfam" id="PF14360">
    <property type="entry name" value="PAP2_C"/>
    <property type="match status" value="1"/>
</dbReference>
<name>A0A1V9YVY4_ACHHY</name>
<evidence type="ECO:0000259" key="2">
    <source>
        <dbReference type="Pfam" id="PF14360"/>
    </source>
</evidence>
<sequence>MSPLNYLEKLMVSTELLVPPRSFDDKTYDQRRPLRETTTTVEYQAAPMPAGLAEDAPFYVAWKHKWDRGTYSKLDIALTMVVFLYVICWTLQYYTYFLRWNENRSDIEGFVTMHDPVLMLLSPGDYSIALFMLAYGSVSIGFYHARHMPELIIEMLQTKTFVIWVRMVALYLVPLEAPVGTIPLIDPIAGGDGIVLMRDLFFSGHTATTFVVFLVVRRQNVLWKSFFFVLALTTAILVMLQKTHYAIDVYAAPFFVYTCNSIVYDLRVACQAACPPKPKLD</sequence>
<dbReference type="AlphaFoldDB" id="A0A1V9YVY4"/>
<dbReference type="EMBL" id="JNBR01000714">
    <property type="protein sequence ID" value="OQR89872.1"/>
    <property type="molecule type" value="Genomic_DNA"/>
</dbReference>
<evidence type="ECO:0000313" key="3">
    <source>
        <dbReference type="EMBL" id="OQR89872.1"/>
    </source>
</evidence>
<dbReference type="Proteomes" id="UP000243579">
    <property type="component" value="Unassembled WGS sequence"/>
</dbReference>
<feature type="transmembrane region" description="Helical" evidence="1">
    <location>
        <begin position="156"/>
        <end position="175"/>
    </location>
</feature>
<evidence type="ECO:0000256" key="1">
    <source>
        <dbReference type="SAM" id="Phobius"/>
    </source>
</evidence>
<proteinExistence type="predicted"/>
<comment type="caution">
    <text evidence="3">The sequence shown here is derived from an EMBL/GenBank/DDBJ whole genome shotgun (WGS) entry which is preliminary data.</text>
</comment>
<gene>
    <name evidence="3" type="ORF">ACHHYP_05984</name>
</gene>
<dbReference type="InterPro" id="IPR025749">
    <property type="entry name" value="Sphingomyelin_synth-like_dom"/>
</dbReference>
<keyword evidence="1" id="KW-0472">Membrane</keyword>
<feature type="transmembrane region" description="Helical" evidence="1">
    <location>
        <begin position="126"/>
        <end position="144"/>
    </location>
</feature>
<keyword evidence="4" id="KW-1185">Reference proteome</keyword>
<feature type="transmembrane region" description="Helical" evidence="1">
    <location>
        <begin position="74"/>
        <end position="94"/>
    </location>
</feature>
<feature type="domain" description="Sphingomyelin synthase-like" evidence="2">
    <location>
        <begin position="199"/>
        <end position="259"/>
    </location>
</feature>
<accession>A0A1V9YVY4</accession>
<keyword evidence="1" id="KW-1133">Transmembrane helix</keyword>